<sequence>MKTIYIDSEFKCHVSPSSGYTSVETDAFDGKCDAYIEGYRFIPAGQTWTRADGVVFTGEMIAPWKPWDELDAAQREYEREQYQTVVAQNTEYESALTEIETALGVNNA</sequence>
<organism evidence="1">
    <name type="scientific">Siphoviridae sp. ctg8V11</name>
    <dbReference type="NCBI Taxonomy" id="2827910"/>
    <lineage>
        <taxon>Viruses</taxon>
        <taxon>Duplodnaviria</taxon>
        <taxon>Heunggongvirae</taxon>
        <taxon>Uroviricota</taxon>
        <taxon>Caudoviricetes</taxon>
    </lineage>
</organism>
<dbReference type="EMBL" id="BK032740">
    <property type="protein sequence ID" value="DAF57852.1"/>
    <property type="molecule type" value="Genomic_DNA"/>
</dbReference>
<name>A0A8S5T3C4_9CAUD</name>
<evidence type="ECO:0000313" key="1">
    <source>
        <dbReference type="EMBL" id="DAF57852.1"/>
    </source>
</evidence>
<accession>A0A8S5T3C4</accession>
<reference evidence="1" key="1">
    <citation type="journal article" date="2021" name="Proc. Natl. Acad. Sci. U.S.A.">
        <title>A Catalog of Tens of Thousands of Viruses from Human Metagenomes Reveals Hidden Associations with Chronic Diseases.</title>
        <authorList>
            <person name="Tisza M.J."/>
            <person name="Buck C.B."/>
        </authorList>
    </citation>
    <scope>NUCLEOTIDE SEQUENCE</scope>
    <source>
        <strain evidence="1">Ctg8V11</strain>
    </source>
</reference>
<proteinExistence type="predicted"/>
<protein>
    <submittedName>
        <fullName evidence="1">Uncharacterized protein</fullName>
    </submittedName>
</protein>